<evidence type="ECO:0000256" key="1">
    <source>
        <dbReference type="SAM" id="MobiDB-lite"/>
    </source>
</evidence>
<dbReference type="Pfam" id="PF05686">
    <property type="entry name" value="Glyco_transf_90"/>
    <property type="match status" value="1"/>
</dbReference>
<evidence type="ECO:0000313" key="5">
    <source>
        <dbReference type="Proteomes" id="UP000076798"/>
    </source>
</evidence>
<feature type="domain" description="Glycosyl transferase CAP10" evidence="3">
    <location>
        <begin position="338"/>
        <end position="619"/>
    </location>
</feature>
<gene>
    <name evidence="4" type="ORF">SISSUDRAFT_994100</name>
</gene>
<feature type="transmembrane region" description="Helical" evidence="2">
    <location>
        <begin position="7"/>
        <end position="23"/>
    </location>
</feature>
<feature type="compositionally biased region" description="Basic and acidic residues" evidence="1">
    <location>
        <begin position="57"/>
        <end position="79"/>
    </location>
</feature>
<dbReference type="AlphaFoldDB" id="A0A165XP01"/>
<accession>A0A165XP01</accession>
<dbReference type="InterPro" id="IPR051091">
    <property type="entry name" value="O-Glucosyltr/Glycosyltrsf_90"/>
</dbReference>
<organism evidence="4 5">
    <name type="scientific">Sistotremastrum suecicum HHB10207 ss-3</name>
    <dbReference type="NCBI Taxonomy" id="1314776"/>
    <lineage>
        <taxon>Eukaryota</taxon>
        <taxon>Fungi</taxon>
        <taxon>Dikarya</taxon>
        <taxon>Basidiomycota</taxon>
        <taxon>Agaricomycotina</taxon>
        <taxon>Agaricomycetes</taxon>
        <taxon>Sistotremastrales</taxon>
        <taxon>Sistotremastraceae</taxon>
        <taxon>Sistotremastrum</taxon>
    </lineage>
</organism>
<dbReference type="PANTHER" id="PTHR12203:SF118">
    <property type="entry name" value="BETA-1,2-XYLOSYLTRANSFERASE 1"/>
    <property type="match status" value="1"/>
</dbReference>
<protein>
    <recommendedName>
        <fullName evidence="3">Glycosyl transferase CAP10 domain-containing protein</fullName>
    </recommendedName>
</protein>
<feature type="region of interest" description="Disordered" evidence="1">
    <location>
        <begin position="41"/>
        <end position="90"/>
    </location>
</feature>
<keyword evidence="2" id="KW-0472">Membrane</keyword>
<keyword evidence="5" id="KW-1185">Reference proteome</keyword>
<reference evidence="4 5" key="1">
    <citation type="journal article" date="2016" name="Mol. Biol. Evol.">
        <title>Comparative Genomics of Early-Diverging Mushroom-Forming Fungi Provides Insights into the Origins of Lignocellulose Decay Capabilities.</title>
        <authorList>
            <person name="Nagy L.G."/>
            <person name="Riley R."/>
            <person name="Tritt A."/>
            <person name="Adam C."/>
            <person name="Daum C."/>
            <person name="Floudas D."/>
            <person name="Sun H."/>
            <person name="Yadav J.S."/>
            <person name="Pangilinan J."/>
            <person name="Larsson K.H."/>
            <person name="Matsuura K."/>
            <person name="Barry K."/>
            <person name="Labutti K."/>
            <person name="Kuo R."/>
            <person name="Ohm R.A."/>
            <person name="Bhattacharya S.S."/>
            <person name="Shirouzu T."/>
            <person name="Yoshinaga Y."/>
            <person name="Martin F.M."/>
            <person name="Grigoriev I.V."/>
            <person name="Hibbett D.S."/>
        </authorList>
    </citation>
    <scope>NUCLEOTIDE SEQUENCE [LARGE SCALE GENOMIC DNA]</scope>
    <source>
        <strain evidence="4 5">HHB10207 ss-3</strain>
    </source>
</reference>
<keyword evidence="2" id="KW-0812">Transmembrane</keyword>
<dbReference type="PANTHER" id="PTHR12203">
    <property type="entry name" value="KDEL LYS-ASP-GLU-LEU CONTAINING - RELATED"/>
    <property type="match status" value="1"/>
</dbReference>
<proteinExistence type="predicted"/>
<dbReference type="SMART" id="SM00672">
    <property type="entry name" value="CAP10"/>
    <property type="match status" value="1"/>
</dbReference>
<evidence type="ECO:0000313" key="4">
    <source>
        <dbReference type="EMBL" id="KZT32392.1"/>
    </source>
</evidence>
<dbReference type="Proteomes" id="UP000076798">
    <property type="component" value="Unassembled WGS sequence"/>
</dbReference>
<keyword evidence="2" id="KW-1133">Transmembrane helix</keyword>
<name>A0A165XP01_9AGAM</name>
<dbReference type="OrthoDB" id="541052at2759"/>
<dbReference type="EMBL" id="KV428340">
    <property type="protein sequence ID" value="KZT32392.1"/>
    <property type="molecule type" value="Genomic_DNA"/>
</dbReference>
<dbReference type="InterPro" id="IPR006598">
    <property type="entry name" value="CAP10"/>
</dbReference>
<sequence>MAYRRARIVFVVLLISVPLYLYFHPSTPLIELEEPLPEDQRRVVQKPSIPPPPKFRPRPDSKGQDSKERPLSHDHDHDMNTGGSRRPTEENIFMDNGLLPFNPSAPHPIPDLIAHSQSLWRTKQSRASRTLADAITEYKRRYHGRKPPKGFDKWWKYVERNNVQLPDEYDQIMRDLEPFYGIDPSTLLAELAKEEGRGFSYTLVSEKGRMSVEKRNYNLEGGDKGKPEGMMDFLRDVEGELPDFRAVFSVMDGSSLYLSWEHKAEAIKAARENRYVDLSKLPDPKPKGFEWPVICPPTTPINSPDLLETYPQNKSFIHSHLSTMSPCTHPSHAKLSGFYLSRREPPPRPARLIPVFVPSKVTIHEEILTVAPDQFWMDKGRDVGWNEKGDERIVWRGGNTGVAINERNYKELDWRETQRMRLIRDFSGERDGVVDVLRSPDEDGQGGIRGSDLLVERVRTASLNAALVDVAFTGRPVQCDRVTCAILEKEYEFRKKQTPEEANRYKYFLDVDGNGWSARFRRLMSSNALVFKSTLFPEWFTDRIQPWVHYVPIKVDYTDLYDTLLFFRGDLNPTSSRGGEADEIANEGRDWVDKYWRAEDMTAYMYRLMLEYARVMSLDREAASYQGDH</sequence>
<evidence type="ECO:0000256" key="2">
    <source>
        <dbReference type="SAM" id="Phobius"/>
    </source>
</evidence>
<evidence type="ECO:0000259" key="3">
    <source>
        <dbReference type="SMART" id="SM00672"/>
    </source>
</evidence>